<comment type="caution">
    <text evidence="1">The sequence shown here is derived from an EMBL/GenBank/DDBJ whole genome shotgun (WGS) entry which is preliminary data.</text>
</comment>
<dbReference type="AlphaFoldDB" id="A0A644TM53"/>
<accession>A0A644TM53</accession>
<organism evidence="1">
    <name type="scientific">bioreactor metagenome</name>
    <dbReference type="NCBI Taxonomy" id="1076179"/>
    <lineage>
        <taxon>unclassified sequences</taxon>
        <taxon>metagenomes</taxon>
        <taxon>ecological metagenomes</taxon>
    </lineage>
</organism>
<dbReference type="EMBL" id="VSSQ01000034">
    <property type="protein sequence ID" value="MPL66791.1"/>
    <property type="molecule type" value="Genomic_DNA"/>
</dbReference>
<sequence length="291" mass="33505">MPNIFFNTEIGQAASMEAGKQALLQAADIFYKMNKHCSTVYRECHDAGLICLIRDGNGFTHSIKDCIRSIPKDSLSKVMLMIHGLDRGSVIDTQCYENIADLTVDQLDVQSPLMEYAARKNGMLLTIAVTEDWKHNFFTFREEASLKLPNLWGQDDVSPFEQWITNWYKKYISPITDLLRRCEDLIICPRALPEVDFTPQEWSNIAQHFERARERDYAVDNNLIKNLLPNHTKYSPLFELRLLADGIRVLFSLQEHKPIVGGYYRYGTGESKVRDDNSRTAITRINAYTIN</sequence>
<reference evidence="1" key="1">
    <citation type="submission" date="2019-08" db="EMBL/GenBank/DDBJ databases">
        <authorList>
            <person name="Kucharzyk K."/>
            <person name="Murdoch R.W."/>
            <person name="Higgins S."/>
            <person name="Loffler F."/>
        </authorList>
    </citation>
    <scope>NUCLEOTIDE SEQUENCE</scope>
</reference>
<evidence type="ECO:0000313" key="1">
    <source>
        <dbReference type="EMBL" id="MPL66791.1"/>
    </source>
</evidence>
<gene>
    <name evidence="1" type="ORF">SDC9_12479</name>
</gene>
<name>A0A644TM53_9ZZZZ</name>
<protein>
    <submittedName>
        <fullName evidence="1">Uncharacterized protein</fullName>
    </submittedName>
</protein>
<proteinExistence type="predicted"/>